<comment type="caution">
    <text evidence="1">The sequence shown here is derived from an EMBL/GenBank/DDBJ whole genome shotgun (WGS) entry which is preliminary data.</text>
</comment>
<dbReference type="EMBL" id="BARV01004094">
    <property type="protein sequence ID" value="GAI15376.1"/>
    <property type="molecule type" value="Genomic_DNA"/>
</dbReference>
<accession>X1MB94</accession>
<gene>
    <name evidence="1" type="ORF">S06H3_09339</name>
</gene>
<name>X1MB94_9ZZZZ</name>
<dbReference type="AlphaFoldDB" id="X1MB94"/>
<sequence length="65" mass="6804">MYLAFKAIPRPIERPCPRDPVAASTYGKLGVGCPSSLLPNSLMVSNSSSLTAPAAAHNEYINGEA</sequence>
<evidence type="ECO:0000313" key="1">
    <source>
        <dbReference type="EMBL" id="GAI15376.1"/>
    </source>
</evidence>
<organism evidence="1">
    <name type="scientific">marine sediment metagenome</name>
    <dbReference type="NCBI Taxonomy" id="412755"/>
    <lineage>
        <taxon>unclassified sequences</taxon>
        <taxon>metagenomes</taxon>
        <taxon>ecological metagenomes</taxon>
    </lineage>
</organism>
<protein>
    <submittedName>
        <fullName evidence="1">Uncharacterized protein</fullName>
    </submittedName>
</protein>
<proteinExistence type="predicted"/>
<reference evidence="1" key="1">
    <citation type="journal article" date="2014" name="Front. Microbiol.">
        <title>High frequency of phylogenetically diverse reductive dehalogenase-homologous genes in deep subseafloor sedimentary metagenomes.</title>
        <authorList>
            <person name="Kawai M."/>
            <person name="Futagami T."/>
            <person name="Toyoda A."/>
            <person name="Takaki Y."/>
            <person name="Nishi S."/>
            <person name="Hori S."/>
            <person name="Arai W."/>
            <person name="Tsubouchi T."/>
            <person name="Morono Y."/>
            <person name="Uchiyama I."/>
            <person name="Ito T."/>
            <person name="Fujiyama A."/>
            <person name="Inagaki F."/>
            <person name="Takami H."/>
        </authorList>
    </citation>
    <scope>NUCLEOTIDE SEQUENCE</scope>
    <source>
        <strain evidence="1">Expedition CK06-06</strain>
    </source>
</reference>